<keyword evidence="2" id="KW-1185">Reference proteome</keyword>
<evidence type="ECO:0000313" key="2">
    <source>
        <dbReference type="Proteomes" id="UP001610446"/>
    </source>
</evidence>
<name>A0ABR4IMY3_9EURO</name>
<reference evidence="1 2" key="1">
    <citation type="submission" date="2024-07" db="EMBL/GenBank/DDBJ databases">
        <title>Section-level genome sequencing and comparative genomics of Aspergillus sections Usti and Cavernicolus.</title>
        <authorList>
            <consortium name="Lawrence Berkeley National Laboratory"/>
            <person name="Nybo J.L."/>
            <person name="Vesth T.C."/>
            <person name="Theobald S."/>
            <person name="Frisvad J.C."/>
            <person name="Larsen T.O."/>
            <person name="Kjaerboelling I."/>
            <person name="Rothschild-Mancinelli K."/>
            <person name="Lyhne E.K."/>
            <person name="Kogle M.E."/>
            <person name="Barry K."/>
            <person name="Clum A."/>
            <person name="Na H."/>
            <person name="Ledsgaard L."/>
            <person name="Lin J."/>
            <person name="Lipzen A."/>
            <person name="Kuo A."/>
            <person name="Riley R."/>
            <person name="Mondo S."/>
            <person name="Labutti K."/>
            <person name="Haridas S."/>
            <person name="Pangalinan J."/>
            <person name="Salamov A.A."/>
            <person name="Simmons B.A."/>
            <person name="Magnuson J.K."/>
            <person name="Chen J."/>
            <person name="Drula E."/>
            <person name="Henrissat B."/>
            <person name="Wiebenga A."/>
            <person name="Lubbers R.J."/>
            <person name="Gomes A.C."/>
            <person name="Makela M.R."/>
            <person name="Stajich J."/>
            <person name="Grigoriev I.V."/>
            <person name="Mortensen U.H."/>
            <person name="De Vries R.P."/>
            <person name="Baker S.E."/>
            <person name="Andersen M.R."/>
        </authorList>
    </citation>
    <scope>NUCLEOTIDE SEQUENCE [LARGE SCALE GENOMIC DNA]</scope>
    <source>
        <strain evidence="1 2">CBS 123904</strain>
    </source>
</reference>
<sequence>MVWDKDMPTERISEHKLDVSLSNVKYAQIAPYLGLNPMRRGTDMKKLQVFRSRIPNALFEEIANDISLAERHYGDPENHENEKARSRFLTSIFNRIVGLFRGAIVNKPEVLLESKSSRKGRIGHRFYTLGVASVVFIEVKKQSATPRTSGVMIQHESEGHFFAAERLLDWFLMGFINGVRAVQSFEETMYRDSVRDETSVAYWDITLTKAEEALWALQETARHGVALLSESTESIPKGYLATSGVLENQHWNVCFEASAESRSQAGIMQQVIRTASASGSTPRGSAKKGRD</sequence>
<organism evidence="1 2">
    <name type="scientific">Aspergillus pseudoustus</name>
    <dbReference type="NCBI Taxonomy" id="1810923"/>
    <lineage>
        <taxon>Eukaryota</taxon>
        <taxon>Fungi</taxon>
        <taxon>Dikarya</taxon>
        <taxon>Ascomycota</taxon>
        <taxon>Pezizomycotina</taxon>
        <taxon>Eurotiomycetes</taxon>
        <taxon>Eurotiomycetidae</taxon>
        <taxon>Eurotiales</taxon>
        <taxon>Aspergillaceae</taxon>
        <taxon>Aspergillus</taxon>
        <taxon>Aspergillus subgen. Nidulantes</taxon>
    </lineage>
</organism>
<protein>
    <recommendedName>
        <fullName evidence="3">Fungal-type protein kinase domain-containing protein</fullName>
    </recommendedName>
</protein>
<dbReference type="EMBL" id="JBFXLU010000341">
    <property type="protein sequence ID" value="KAL2829132.1"/>
    <property type="molecule type" value="Genomic_DNA"/>
</dbReference>
<dbReference type="Proteomes" id="UP001610446">
    <property type="component" value="Unassembled WGS sequence"/>
</dbReference>
<comment type="caution">
    <text evidence="1">The sequence shown here is derived from an EMBL/GenBank/DDBJ whole genome shotgun (WGS) entry which is preliminary data.</text>
</comment>
<gene>
    <name evidence="1" type="ORF">BJY01DRAFT_255118</name>
</gene>
<evidence type="ECO:0008006" key="3">
    <source>
        <dbReference type="Google" id="ProtNLM"/>
    </source>
</evidence>
<proteinExistence type="predicted"/>
<evidence type="ECO:0000313" key="1">
    <source>
        <dbReference type="EMBL" id="KAL2829132.1"/>
    </source>
</evidence>
<accession>A0ABR4IMY3</accession>